<evidence type="ECO:0000313" key="2">
    <source>
        <dbReference type="Proteomes" id="UP000000267"/>
    </source>
</evidence>
<dbReference type="HOGENOM" id="CLU_089385_0_0_1"/>
<dbReference type="OMA" id="TNTHEDF"/>
<proteinExistence type="predicted"/>
<dbReference type="eggNOG" id="ENOG502RZVT">
    <property type="taxonomic scope" value="Eukaryota"/>
</dbReference>
<accession>A7TI04</accession>
<sequence>MKVISKPHHSEQYRTMLDFLIKTFIRNVQTKYFRLFREDEPMVSQLIDLEKITFFIITLLKRVRGTRLQFKKACCVMIKFLESCHKSNLNYMVYLKYDIRKLIIASLVLSITNTHEDFVKKISTREAIHELYSKATGLPTEEVTNCTSIVRSVVLRQNRLQEESINKMKRYLRHTADIRDNETNNNNNLDIIVDQQHTLLPHDFTNPLNISSIDSPNIMNNIVRSIGENDIAQYSDILEGQYFNEIKNSNEDTYTMQCEIDKFNEMGKQLIHTNFSVV</sequence>
<dbReference type="KEGG" id="vpo:Kpol_1031p74"/>
<dbReference type="InParanoid" id="A7TI04"/>
<protein>
    <submittedName>
        <fullName evidence="1">Uncharacterized protein</fullName>
    </submittedName>
</protein>
<dbReference type="Proteomes" id="UP000000267">
    <property type="component" value="Unassembled WGS sequence"/>
</dbReference>
<dbReference type="EMBL" id="DS480393">
    <property type="protein sequence ID" value="EDO18166.1"/>
    <property type="molecule type" value="Genomic_DNA"/>
</dbReference>
<reference evidence="1 2" key="1">
    <citation type="journal article" date="2007" name="Proc. Natl. Acad. Sci. U.S.A.">
        <title>Independent sorting-out of thousands of duplicated gene pairs in two yeast species descended from a whole-genome duplication.</title>
        <authorList>
            <person name="Scannell D.R."/>
            <person name="Frank A.C."/>
            <person name="Conant G.C."/>
            <person name="Byrne K.P."/>
            <person name="Woolfit M."/>
            <person name="Wolfe K.H."/>
        </authorList>
    </citation>
    <scope>NUCLEOTIDE SEQUENCE [LARGE SCALE GENOMIC DNA]</scope>
    <source>
        <strain evidence="2">ATCC 22028 / DSM 70294 / BCRC 21397 / CBS 2163 / NBRC 10782 / NRRL Y-8283 / UCD 57-17</strain>
    </source>
</reference>
<name>A7TI04_VANPO</name>
<evidence type="ECO:0000313" key="1">
    <source>
        <dbReference type="EMBL" id="EDO18166.1"/>
    </source>
</evidence>
<organism evidence="2">
    <name type="scientific">Vanderwaltozyma polyspora (strain ATCC 22028 / DSM 70294 / BCRC 21397 / CBS 2163 / NBRC 10782 / NRRL Y-8283 / UCD 57-17)</name>
    <name type="common">Kluyveromyces polysporus</name>
    <dbReference type="NCBI Taxonomy" id="436907"/>
    <lineage>
        <taxon>Eukaryota</taxon>
        <taxon>Fungi</taxon>
        <taxon>Dikarya</taxon>
        <taxon>Ascomycota</taxon>
        <taxon>Saccharomycotina</taxon>
        <taxon>Saccharomycetes</taxon>
        <taxon>Saccharomycetales</taxon>
        <taxon>Saccharomycetaceae</taxon>
        <taxon>Vanderwaltozyma</taxon>
    </lineage>
</organism>
<dbReference type="RefSeq" id="XP_001646024.1">
    <property type="nucleotide sequence ID" value="XM_001645974.1"/>
</dbReference>
<keyword evidence="2" id="KW-1185">Reference proteome</keyword>
<dbReference type="GeneID" id="5546440"/>
<dbReference type="OrthoDB" id="4069919at2759"/>
<dbReference type="PhylomeDB" id="A7TI04"/>
<dbReference type="AlphaFoldDB" id="A7TI04"/>
<dbReference type="FunCoup" id="A7TI04">
    <property type="interactions" value="13"/>
</dbReference>
<gene>
    <name evidence="1" type="ORF">Kpol_1031p74</name>
</gene>